<dbReference type="AlphaFoldDB" id="A0A0P1KR81"/>
<dbReference type="EMBL" id="LN890565">
    <property type="protein sequence ID" value="CUS21382.1"/>
    <property type="molecule type" value="Genomic_DNA"/>
</dbReference>
<dbReference type="PANTHER" id="PTHR31902">
    <property type="entry name" value="ACTIN PATCHES DISTAL PROTEIN 1"/>
    <property type="match status" value="1"/>
</dbReference>
<comment type="similarity">
    <text evidence="1">Belongs to the AIM32 family.</text>
</comment>
<dbReference type="SUPFAM" id="SSF52833">
    <property type="entry name" value="Thioredoxin-like"/>
    <property type="match status" value="1"/>
</dbReference>
<dbReference type="InterPro" id="IPR036249">
    <property type="entry name" value="Thioredoxin-like_sf"/>
</dbReference>
<evidence type="ECO:0000256" key="2">
    <source>
        <dbReference type="ARBA" id="ARBA00040895"/>
    </source>
</evidence>
<keyword evidence="4" id="KW-1185">Reference proteome</keyword>
<dbReference type="CDD" id="cd03062">
    <property type="entry name" value="TRX_Fd_Sucrase"/>
    <property type="match status" value="1"/>
</dbReference>
<reference evidence="4" key="1">
    <citation type="submission" date="2015-10" db="EMBL/GenBank/DDBJ databases">
        <authorList>
            <person name="Devillers H."/>
        </authorList>
    </citation>
    <scope>NUCLEOTIDE SEQUENCE [LARGE SCALE GENOMIC DNA]</scope>
</reference>
<dbReference type="OrthoDB" id="10253744at2759"/>
<accession>A0A0P1KR81</accession>
<protein>
    <recommendedName>
        <fullName evidence="2">Altered inheritance of mitochondria protein 32</fullName>
    </recommendedName>
</protein>
<dbReference type="PANTHER" id="PTHR31902:SF7">
    <property type="entry name" value="ALTERED INHERITANCE OF MITOCHONDRIA PROTEIN 32"/>
    <property type="match status" value="1"/>
</dbReference>
<sequence>MFRKRAPWLRIYAELRQETSQKRTLHSKYRHVGLEDPAQLRQSCACFVKGLNRELPKESQLDVDIDLPKKTPSYHKHLMLISPPNKAGSDPEWKGSWQAKLEMNPEWPYSAIAEVKNHLKETKRGEGILINAISVMRGKLLNSPSSEKKAQFLALPDMKVYEVSQSELKDFAYFVGEGMVQQPRGRAMAFADYLKGADAISKELEHREVLNTRKPGMKDFTTKSYQNNLILVCGHHQRDERCGLIAPKLIKELEAKVEQSVDLAIVSHIGGHKFAGNVIFYKFLGFEDSGKATVDSLWFGKILPSAVPILLEHLKKNEIVTSWFRGGCLLES</sequence>
<evidence type="ECO:0000313" key="4">
    <source>
        <dbReference type="Proteomes" id="UP000236544"/>
    </source>
</evidence>
<gene>
    <name evidence="3" type="ORF">LAQU0_S03e01288g</name>
</gene>
<dbReference type="InterPro" id="IPR009737">
    <property type="entry name" value="Aim32/Apd1-like"/>
</dbReference>
<dbReference type="Proteomes" id="UP000236544">
    <property type="component" value="Unassembled WGS sequence"/>
</dbReference>
<evidence type="ECO:0000313" key="3">
    <source>
        <dbReference type="EMBL" id="CUS21382.1"/>
    </source>
</evidence>
<name>A0A0P1KR81_9SACH</name>
<evidence type="ECO:0000256" key="1">
    <source>
        <dbReference type="ARBA" id="ARBA00038208"/>
    </source>
</evidence>
<proteinExistence type="inferred from homology"/>
<dbReference type="Gene3D" id="3.40.30.10">
    <property type="entry name" value="Glutaredoxin"/>
    <property type="match status" value="1"/>
</dbReference>
<dbReference type="Pfam" id="PF06999">
    <property type="entry name" value="Suc_Fer-like"/>
    <property type="match status" value="1"/>
</dbReference>
<organism evidence="3 4">
    <name type="scientific">Lachancea quebecensis</name>
    <dbReference type="NCBI Taxonomy" id="1654605"/>
    <lineage>
        <taxon>Eukaryota</taxon>
        <taxon>Fungi</taxon>
        <taxon>Dikarya</taxon>
        <taxon>Ascomycota</taxon>
        <taxon>Saccharomycotina</taxon>
        <taxon>Saccharomycetes</taxon>
        <taxon>Saccharomycetales</taxon>
        <taxon>Saccharomycetaceae</taxon>
        <taxon>Lachancea</taxon>
    </lineage>
</organism>